<evidence type="ECO:0000256" key="2">
    <source>
        <dbReference type="ARBA" id="ARBA00022516"/>
    </source>
</evidence>
<feature type="active site" evidence="9">
    <location>
        <position position="279"/>
    </location>
</feature>
<dbReference type="Pfam" id="PF08541">
    <property type="entry name" value="ACP_syn_III_C"/>
    <property type="match status" value="1"/>
</dbReference>
<dbReference type="Gene3D" id="3.40.47.10">
    <property type="match status" value="1"/>
</dbReference>
<evidence type="ECO:0000256" key="6">
    <source>
        <dbReference type="ARBA" id="ARBA00023160"/>
    </source>
</evidence>
<dbReference type="InterPro" id="IPR013747">
    <property type="entry name" value="ACP_syn_III_C"/>
</dbReference>
<evidence type="ECO:0000259" key="10">
    <source>
        <dbReference type="Pfam" id="PF08541"/>
    </source>
</evidence>
<dbReference type="GO" id="GO:0005737">
    <property type="term" value="C:cytoplasm"/>
    <property type="evidence" value="ECO:0007669"/>
    <property type="project" value="UniProtKB-SubCell"/>
</dbReference>
<comment type="subcellular location">
    <subcellularLocation>
        <location evidence="9">Cytoplasm</location>
    </subcellularLocation>
</comment>
<evidence type="ECO:0000313" key="12">
    <source>
        <dbReference type="EMBL" id="HJG38043.1"/>
    </source>
</evidence>
<comment type="catalytic activity">
    <reaction evidence="9">
        <text>malonyl-[ACP] + acetyl-CoA + H(+) = 3-oxobutanoyl-[ACP] + CO2 + CoA</text>
        <dbReference type="Rhea" id="RHEA:12080"/>
        <dbReference type="Rhea" id="RHEA-COMP:9623"/>
        <dbReference type="Rhea" id="RHEA-COMP:9625"/>
        <dbReference type="ChEBI" id="CHEBI:15378"/>
        <dbReference type="ChEBI" id="CHEBI:16526"/>
        <dbReference type="ChEBI" id="CHEBI:57287"/>
        <dbReference type="ChEBI" id="CHEBI:57288"/>
        <dbReference type="ChEBI" id="CHEBI:78449"/>
        <dbReference type="ChEBI" id="CHEBI:78450"/>
        <dbReference type="EC" id="2.3.1.180"/>
    </reaction>
</comment>
<comment type="subunit">
    <text evidence="9">Homodimer.</text>
</comment>
<feature type="domain" description="Beta-ketoacyl-[acyl-carrier-protein] synthase III N-terminal" evidence="11">
    <location>
        <begin position="104"/>
        <end position="168"/>
    </location>
</feature>
<feature type="active site" evidence="9">
    <location>
        <position position="110"/>
    </location>
</feature>
<dbReference type="PANTHER" id="PTHR43091">
    <property type="entry name" value="3-OXOACYL-[ACYL-CARRIER-PROTEIN] SYNTHASE"/>
    <property type="match status" value="1"/>
</dbReference>
<accession>A0A921LTD8</accession>
<keyword evidence="3 9" id="KW-0808">Transferase</keyword>
<keyword evidence="4 9" id="KW-0276">Fatty acid metabolism</keyword>
<dbReference type="HAMAP" id="MF_01815">
    <property type="entry name" value="FabH"/>
    <property type="match status" value="1"/>
</dbReference>
<dbReference type="EC" id="2.3.1.180" evidence="9"/>
<dbReference type="EMBL" id="DYUZ01000034">
    <property type="protein sequence ID" value="HJG38043.1"/>
    <property type="molecule type" value="Genomic_DNA"/>
</dbReference>
<dbReference type="PANTHER" id="PTHR43091:SF1">
    <property type="entry name" value="BETA-KETOACYL-[ACYL-CARRIER-PROTEIN] SYNTHASE III, CHLOROPLASTIC"/>
    <property type="match status" value="1"/>
</dbReference>
<dbReference type="RefSeq" id="WP_273191172.1">
    <property type="nucleotide sequence ID" value="NZ_DYUZ01000034.1"/>
</dbReference>
<comment type="domain">
    <text evidence="9">The last Arg residue of the ACP-binding site is essential for the weak association between ACP/AcpP and FabH.</text>
</comment>
<feature type="region of interest" description="ACP-binding" evidence="9">
    <location>
        <begin position="250"/>
        <end position="254"/>
    </location>
</feature>
<dbReference type="GO" id="GO:0004315">
    <property type="term" value="F:3-oxoacyl-[acyl-carrier-protein] synthase activity"/>
    <property type="evidence" value="ECO:0007669"/>
    <property type="project" value="InterPro"/>
</dbReference>
<comment type="similarity">
    <text evidence="1 9">Belongs to the thiolase-like superfamily. FabH family.</text>
</comment>
<comment type="function">
    <text evidence="9">Catalyzes the condensation reaction of fatty acid synthesis by the addition to an acyl acceptor of two carbons from malonyl-ACP. Catalyzes the first condensation reaction which initiates fatty acid synthesis and may therefore play a role in governing the total rate of fatty acid production. Possesses both acetoacetyl-ACP synthase and acetyl transacylase activities. Its substrate specificity determines the biosynthesis of branched-chain and/or straight-chain of fatty acids.</text>
</comment>
<evidence type="ECO:0000259" key="11">
    <source>
        <dbReference type="Pfam" id="PF08545"/>
    </source>
</evidence>
<keyword evidence="5 9" id="KW-0443">Lipid metabolism</keyword>
<evidence type="ECO:0000256" key="9">
    <source>
        <dbReference type="HAMAP-Rule" id="MF_01815"/>
    </source>
</evidence>
<dbReference type="Pfam" id="PF08545">
    <property type="entry name" value="ACP_syn_III"/>
    <property type="match status" value="1"/>
</dbReference>
<sequence length="323" mass="33699">MAFHIIGTGSALPSRSVTNVELSEFLDTSDEWIVTRTGIRTRRLCTVESLDDLAVEASRRALDDAGIAATDLDLIICSTTTGDHIIPAEACAIAGRLGVACPAFDVSAACAGFVYALDVADGFLERGRVRNVLVVAAEKMSRALDWTDRATCVLFGDGAAACVLAAGGASPLAFELSCMPDTESLAVSGIVGTSPFDSSVRDAGDGAHALKMDGRRVFKFGVTTICNAVEALCEHAQIDIDDIDRFIFHQANERILAAATARLGLDDAKVARTLADTGNISSACIPYTLDTLARDGSLAPGDLIALVGFGAGLATGSALIRWE</sequence>
<evidence type="ECO:0000256" key="4">
    <source>
        <dbReference type="ARBA" id="ARBA00022832"/>
    </source>
</evidence>
<keyword evidence="6 9" id="KW-0275">Fatty acid biosynthesis</keyword>
<keyword evidence="8 9" id="KW-0012">Acyltransferase</keyword>
<dbReference type="NCBIfam" id="NF006829">
    <property type="entry name" value="PRK09352.1"/>
    <property type="match status" value="1"/>
</dbReference>
<evidence type="ECO:0000256" key="8">
    <source>
        <dbReference type="ARBA" id="ARBA00023315"/>
    </source>
</evidence>
<evidence type="ECO:0000256" key="1">
    <source>
        <dbReference type="ARBA" id="ARBA00008642"/>
    </source>
</evidence>
<comment type="caution">
    <text evidence="12">The sequence shown here is derived from an EMBL/GenBank/DDBJ whole genome shotgun (WGS) entry which is preliminary data.</text>
</comment>
<dbReference type="GO" id="GO:0006633">
    <property type="term" value="P:fatty acid biosynthetic process"/>
    <property type="evidence" value="ECO:0007669"/>
    <property type="project" value="UniProtKB-UniRule"/>
</dbReference>
<dbReference type="SUPFAM" id="SSF53901">
    <property type="entry name" value="Thiolase-like"/>
    <property type="match status" value="1"/>
</dbReference>
<dbReference type="AlphaFoldDB" id="A0A921LTD8"/>
<keyword evidence="7 9" id="KW-0511">Multifunctional enzyme</keyword>
<organism evidence="12 13">
    <name type="scientific">Enorma phocaeensis</name>
    <dbReference type="NCBI Taxonomy" id="1871019"/>
    <lineage>
        <taxon>Bacteria</taxon>
        <taxon>Bacillati</taxon>
        <taxon>Actinomycetota</taxon>
        <taxon>Coriobacteriia</taxon>
        <taxon>Coriobacteriales</taxon>
        <taxon>Coriobacteriaceae</taxon>
        <taxon>Enorma</taxon>
    </lineage>
</organism>
<dbReference type="InterPro" id="IPR013751">
    <property type="entry name" value="ACP_syn_III_N"/>
</dbReference>
<evidence type="ECO:0000256" key="5">
    <source>
        <dbReference type="ARBA" id="ARBA00023098"/>
    </source>
</evidence>
<protein>
    <recommendedName>
        <fullName evidence="9">Beta-ketoacyl-[acyl-carrier-protein] synthase III</fullName>
        <shortName evidence="9">Beta-ketoacyl-ACP synthase III</shortName>
        <shortName evidence="9">KAS III</shortName>
        <ecNumber evidence="9">2.3.1.180</ecNumber>
    </recommendedName>
    <alternativeName>
        <fullName evidence="9">3-oxoacyl-[acyl-carrier-protein] synthase 3</fullName>
    </alternativeName>
    <alternativeName>
        <fullName evidence="9">3-oxoacyl-[acyl-carrier-protein] synthase III</fullName>
    </alternativeName>
</protein>
<comment type="pathway">
    <text evidence="9">Lipid metabolism; fatty acid biosynthesis.</text>
</comment>
<evidence type="ECO:0000256" key="7">
    <source>
        <dbReference type="ARBA" id="ARBA00023268"/>
    </source>
</evidence>
<proteinExistence type="inferred from homology"/>
<dbReference type="InterPro" id="IPR016039">
    <property type="entry name" value="Thiolase-like"/>
</dbReference>
<dbReference type="Proteomes" id="UP000753256">
    <property type="component" value="Unassembled WGS sequence"/>
</dbReference>
<keyword evidence="9" id="KW-0963">Cytoplasm</keyword>
<evidence type="ECO:0000256" key="3">
    <source>
        <dbReference type="ARBA" id="ARBA00022679"/>
    </source>
</evidence>
<dbReference type="CDD" id="cd00830">
    <property type="entry name" value="KAS_III"/>
    <property type="match status" value="1"/>
</dbReference>
<dbReference type="InterPro" id="IPR004655">
    <property type="entry name" value="FabH"/>
</dbReference>
<feature type="domain" description="Beta-ketoacyl-[acyl-carrier-protein] synthase III C-terminal" evidence="10">
    <location>
        <begin position="233"/>
        <end position="322"/>
    </location>
</feature>
<name>A0A921LTD8_9ACTN</name>
<feature type="active site" evidence="9">
    <location>
        <position position="249"/>
    </location>
</feature>
<keyword evidence="2 9" id="KW-0444">Lipid biosynthesis</keyword>
<dbReference type="GO" id="GO:0033818">
    <property type="term" value="F:beta-ketoacyl-acyl-carrier-protein synthase III activity"/>
    <property type="evidence" value="ECO:0007669"/>
    <property type="project" value="UniProtKB-UniRule"/>
</dbReference>
<reference evidence="12" key="2">
    <citation type="submission" date="2021-09" db="EMBL/GenBank/DDBJ databases">
        <authorList>
            <person name="Gilroy R."/>
        </authorList>
    </citation>
    <scope>NUCLEOTIDE SEQUENCE</scope>
    <source>
        <strain evidence="12">ChiHjej13B12-9602</strain>
    </source>
</reference>
<gene>
    <name evidence="9" type="primary">fabH</name>
    <name evidence="12" type="ORF">K8V70_09365</name>
</gene>
<dbReference type="NCBIfam" id="TIGR00747">
    <property type="entry name" value="fabH"/>
    <property type="match status" value="1"/>
</dbReference>
<reference evidence="12" key="1">
    <citation type="journal article" date="2021" name="PeerJ">
        <title>Extensive microbial diversity within the chicken gut microbiome revealed by metagenomics and culture.</title>
        <authorList>
            <person name="Gilroy R."/>
            <person name="Ravi A."/>
            <person name="Getino M."/>
            <person name="Pursley I."/>
            <person name="Horton D.L."/>
            <person name="Alikhan N.F."/>
            <person name="Baker D."/>
            <person name="Gharbi K."/>
            <person name="Hall N."/>
            <person name="Watson M."/>
            <person name="Adriaenssens E.M."/>
            <person name="Foster-Nyarko E."/>
            <person name="Jarju S."/>
            <person name="Secka A."/>
            <person name="Antonio M."/>
            <person name="Oren A."/>
            <person name="Chaudhuri R.R."/>
            <person name="La Ragione R."/>
            <person name="Hildebrand F."/>
            <person name="Pallen M.J."/>
        </authorList>
    </citation>
    <scope>NUCLEOTIDE SEQUENCE</scope>
    <source>
        <strain evidence="12">ChiHjej13B12-9602</strain>
    </source>
</reference>
<evidence type="ECO:0000313" key="13">
    <source>
        <dbReference type="Proteomes" id="UP000753256"/>
    </source>
</evidence>